<dbReference type="GO" id="GO:0022857">
    <property type="term" value="F:transmembrane transporter activity"/>
    <property type="evidence" value="ECO:0007669"/>
    <property type="project" value="UniProtKB-UniRule"/>
</dbReference>
<feature type="transmembrane region" description="Helical" evidence="7">
    <location>
        <begin position="221"/>
        <end position="241"/>
    </location>
</feature>
<evidence type="ECO:0000313" key="9">
    <source>
        <dbReference type="RefSeq" id="XP_050553343.1"/>
    </source>
</evidence>
<keyword evidence="5 7" id="KW-0472">Membrane</keyword>
<dbReference type="AlphaFoldDB" id="A0A9R0DUD4"/>
<dbReference type="PANTHER" id="PTHR12385:SF14">
    <property type="entry name" value="CHOLINE TRANSPORTER-LIKE 2"/>
    <property type="match status" value="1"/>
</dbReference>
<feature type="transmembrane region" description="Helical" evidence="7">
    <location>
        <begin position="32"/>
        <end position="52"/>
    </location>
</feature>
<dbReference type="InterPro" id="IPR007603">
    <property type="entry name" value="Choline_transptr-like"/>
</dbReference>
<gene>
    <name evidence="9" type="primary">LOC118263117</name>
</gene>
<evidence type="ECO:0000256" key="4">
    <source>
        <dbReference type="ARBA" id="ARBA00022989"/>
    </source>
</evidence>
<reference evidence="9" key="1">
    <citation type="submission" date="2025-08" db="UniProtKB">
        <authorList>
            <consortium name="RefSeq"/>
        </authorList>
    </citation>
    <scope>IDENTIFICATION</scope>
    <source>
        <tissue evidence="9">Whole larval tissue</tissue>
    </source>
</reference>
<feature type="transmembrane region" description="Helical" evidence="7">
    <location>
        <begin position="492"/>
        <end position="516"/>
    </location>
</feature>
<accession>A0A9R0DUD4</accession>
<feature type="transmembrane region" description="Helical" evidence="7">
    <location>
        <begin position="301"/>
        <end position="322"/>
    </location>
</feature>
<dbReference type="GO" id="GO:0005886">
    <property type="term" value="C:plasma membrane"/>
    <property type="evidence" value="ECO:0007669"/>
    <property type="project" value="UniProtKB-SubCell"/>
</dbReference>
<comment type="similarity">
    <text evidence="2 7">Belongs to the CTL (choline transporter-like) family.</text>
</comment>
<protein>
    <recommendedName>
        <fullName evidence="7">Choline transporter-like protein</fullName>
    </recommendedName>
</protein>
<evidence type="ECO:0000256" key="2">
    <source>
        <dbReference type="ARBA" id="ARBA00007168"/>
    </source>
</evidence>
<dbReference type="PANTHER" id="PTHR12385">
    <property type="entry name" value="CHOLINE TRANSPORTER-LIKE (SLC FAMILY 44)"/>
    <property type="match status" value="1"/>
</dbReference>
<dbReference type="RefSeq" id="XP_050553343.1">
    <property type="nucleotide sequence ID" value="XM_050697386.1"/>
</dbReference>
<dbReference type="CTD" id="110281"/>
<evidence type="ECO:0000313" key="8">
    <source>
        <dbReference type="Proteomes" id="UP000829999"/>
    </source>
</evidence>
<proteinExistence type="inferred from homology"/>
<feature type="transmembrane region" description="Helical" evidence="7">
    <location>
        <begin position="634"/>
        <end position="654"/>
    </location>
</feature>
<feature type="transmembrane region" description="Helical" evidence="7">
    <location>
        <begin position="354"/>
        <end position="372"/>
    </location>
</feature>
<feature type="transmembrane region" description="Helical" evidence="7">
    <location>
        <begin position="594"/>
        <end position="614"/>
    </location>
</feature>
<keyword evidence="8" id="KW-1185">Reference proteome</keyword>
<keyword evidence="6" id="KW-0325">Glycoprotein</keyword>
<feature type="transmembrane region" description="Helical" evidence="7">
    <location>
        <begin position="445"/>
        <end position="472"/>
    </location>
</feature>
<keyword evidence="3 7" id="KW-0812">Transmembrane</keyword>
<dbReference type="GeneID" id="118263117"/>
<keyword evidence="4 7" id="KW-1133">Transmembrane helix</keyword>
<sequence length="697" mass="78936">MGCCIPPKESREPIRYDPNFNGPIHNRSCTDIFWLVLFVLFLGVWGYVGYYGMTHGNIEKLLAPIDTFGARCGLDSSVKDKPYLVFFDISKCLSPGTPIVGCPTPQVCVSKCPSRTIIFASEMNQQNFDTYRSSMVCTYDVNVNTISYSQAVEYMANGKCAPYVLESQAVMGRCFVNVADVKNILQNVDLTEEEVISQIVNLVQFQELSAQIVQDLVQSRWYLLGAVFGVVVLCFLYILLLRWVVGPVVWVSIVGLIGLLGFCVYLCYKNYAYYKANPGLLHQTTNLKGYAESMFTKPGTWMAILIAVAIVLLILVLMVIFLRKRISIAIAIIREGSKAVTAVKSTIFFPLFPWMFQCFVIAYGVLVLMYLLSIGDSAFKIVNLQNDTTCSCSNGVYSQDYQSCDPVTFLSHCFDSSGGSCKQAMCHFTGLENPHSVVYLHLANLLGFFWTMFFISGVSDMMLASTFSTWYWTYDKKDLPFFTLTSGIYRTVRFHLGTVAFGALIIAIVRVIRVILEYIDQKLKKFDNPVTKCLMCLCKCFCWCLENFLKFINKNAYIMCAVHGQNFCTSARDAFSLLMRNILRVVVIDKVTDFLFFLSKLLISIGVGVGVYYLLQWNLLYEVTKGQPLHYNHIPAIILSIATYLICTIFFNVYEMAVDTLFLCFLEDCERNDGSPEKPYFMSKNLMRILGKRNKEL</sequence>
<comment type="subcellular location">
    <subcellularLocation>
        <location evidence="7">Cell membrane</location>
        <topology evidence="7">Multi-pass membrane protein</topology>
    </subcellularLocation>
    <subcellularLocation>
        <location evidence="1">Membrane</location>
        <topology evidence="1">Multi-pass membrane protein</topology>
    </subcellularLocation>
</comment>
<feature type="transmembrane region" description="Helical" evidence="7">
    <location>
        <begin position="247"/>
        <end position="268"/>
    </location>
</feature>
<evidence type="ECO:0000256" key="5">
    <source>
        <dbReference type="ARBA" id="ARBA00023136"/>
    </source>
</evidence>
<evidence type="ECO:0000256" key="1">
    <source>
        <dbReference type="ARBA" id="ARBA00004141"/>
    </source>
</evidence>
<dbReference type="Proteomes" id="UP000829999">
    <property type="component" value="Chromosome 12"/>
</dbReference>
<name>A0A9R0DUD4_SPOFR</name>
<dbReference type="Pfam" id="PF04515">
    <property type="entry name" value="Choline_transpo"/>
    <property type="match status" value="1"/>
</dbReference>
<evidence type="ECO:0000256" key="3">
    <source>
        <dbReference type="ARBA" id="ARBA00022692"/>
    </source>
</evidence>
<evidence type="ECO:0000256" key="6">
    <source>
        <dbReference type="ARBA" id="ARBA00023180"/>
    </source>
</evidence>
<evidence type="ECO:0000256" key="7">
    <source>
        <dbReference type="RuleBase" id="RU368066"/>
    </source>
</evidence>
<organism evidence="8 9">
    <name type="scientific">Spodoptera frugiperda</name>
    <name type="common">Fall armyworm</name>
    <dbReference type="NCBI Taxonomy" id="7108"/>
    <lineage>
        <taxon>Eukaryota</taxon>
        <taxon>Metazoa</taxon>
        <taxon>Ecdysozoa</taxon>
        <taxon>Arthropoda</taxon>
        <taxon>Hexapoda</taxon>
        <taxon>Insecta</taxon>
        <taxon>Pterygota</taxon>
        <taxon>Neoptera</taxon>
        <taxon>Endopterygota</taxon>
        <taxon>Lepidoptera</taxon>
        <taxon>Glossata</taxon>
        <taxon>Ditrysia</taxon>
        <taxon>Noctuoidea</taxon>
        <taxon>Noctuidae</taxon>
        <taxon>Amphipyrinae</taxon>
        <taxon>Spodoptera</taxon>
    </lineage>
</organism>
<comment type="function">
    <text evidence="7">Choline transporter.</text>
</comment>